<feature type="non-terminal residue" evidence="1">
    <location>
        <position position="1"/>
    </location>
</feature>
<accession>X1DYJ0</accession>
<protein>
    <submittedName>
        <fullName evidence="1">Uncharacterized protein</fullName>
    </submittedName>
</protein>
<sequence>HVEATHKYRFTSGISSEFAEPLTAEVVTPRNRATSAPEYPISFTAS</sequence>
<dbReference type="AlphaFoldDB" id="X1DYJ0"/>
<evidence type="ECO:0000313" key="1">
    <source>
        <dbReference type="EMBL" id="GAH26081.1"/>
    </source>
</evidence>
<gene>
    <name evidence="1" type="ORF">S01H4_65491</name>
</gene>
<dbReference type="EMBL" id="BART01040101">
    <property type="protein sequence ID" value="GAH26081.1"/>
    <property type="molecule type" value="Genomic_DNA"/>
</dbReference>
<name>X1DYJ0_9ZZZZ</name>
<organism evidence="1">
    <name type="scientific">marine sediment metagenome</name>
    <dbReference type="NCBI Taxonomy" id="412755"/>
    <lineage>
        <taxon>unclassified sequences</taxon>
        <taxon>metagenomes</taxon>
        <taxon>ecological metagenomes</taxon>
    </lineage>
</organism>
<proteinExistence type="predicted"/>
<comment type="caution">
    <text evidence="1">The sequence shown here is derived from an EMBL/GenBank/DDBJ whole genome shotgun (WGS) entry which is preliminary data.</text>
</comment>
<reference evidence="1" key="1">
    <citation type="journal article" date="2014" name="Front. Microbiol.">
        <title>High frequency of phylogenetically diverse reductive dehalogenase-homologous genes in deep subseafloor sedimentary metagenomes.</title>
        <authorList>
            <person name="Kawai M."/>
            <person name="Futagami T."/>
            <person name="Toyoda A."/>
            <person name="Takaki Y."/>
            <person name="Nishi S."/>
            <person name="Hori S."/>
            <person name="Arai W."/>
            <person name="Tsubouchi T."/>
            <person name="Morono Y."/>
            <person name="Uchiyama I."/>
            <person name="Ito T."/>
            <person name="Fujiyama A."/>
            <person name="Inagaki F."/>
            <person name="Takami H."/>
        </authorList>
    </citation>
    <scope>NUCLEOTIDE SEQUENCE</scope>
    <source>
        <strain evidence="1">Expedition CK06-06</strain>
    </source>
</reference>